<dbReference type="SUPFAM" id="SSF53300">
    <property type="entry name" value="vWA-like"/>
    <property type="match status" value="1"/>
</dbReference>
<organism evidence="6">
    <name type="scientific">marine sediment metagenome</name>
    <dbReference type="NCBI Taxonomy" id="412755"/>
    <lineage>
        <taxon>unclassified sequences</taxon>
        <taxon>metagenomes</taxon>
        <taxon>ecological metagenomes</taxon>
    </lineage>
</organism>
<evidence type="ECO:0000256" key="3">
    <source>
        <dbReference type="ARBA" id="ARBA00022989"/>
    </source>
</evidence>
<sequence length="265" mass="28791">MPWVGVLGLALLIVALARPQRGREEFRIRTEGVAIEMCIDRSGSMQAMDFHIDGKRVNRLAAVKKVFEDFVTGTGDLPGRPDDPIGLVAFGGYAHDKCPLTLDHNALSQILNTVKIAQPIYDSQGRVINERLWKEEQLTAIGDAVAHAVDRLKDANAKSKVIILLSDGENTAGAIDPAEAAEAAKAYEIKIYTIGVGSTGLAPFPVGTDRSGRTVLRPGQVRLDEQTLKMMAETTGGRYFNAKDTEALEEVYAEIDKLEKTLTEG</sequence>
<keyword evidence="1" id="KW-1003">Cell membrane</keyword>
<evidence type="ECO:0000313" key="6">
    <source>
        <dbReference type="EMBL" id="GAG05057.1"/>
    </source>
</evidence>
<feature type="non-terminal residue" evidence="6">
    <location>
        <position position="265"/>
    </location>
</feature>
<protein>
    <recommendedName>
        <fullName evidence="5">VWFA domain-containing protein</fullName>
    </recommendedName>
</protein>
<proteinExistence type="predicted"/>
<dbReference type="Gene3D" id="3.40.50.410">
    <property type="entry name" value="von Willebrand factor, type A domain"/>
    <property type="match status" value="1"/>
</dbReference>
<feature type="domain" description="VWFA" evidence="5">
    <location>
        <begin position="34"/>
        <end position="255"/>
    </location>
</feature>
<keyword evidence="2" id="KW-0812">Transmembrane</keyword>
<dbReference type="SMART" id="SM00327">
    <property type="entry name" value="VWA"/>
    <property type="match status" value="1"/>
</dbReference>
<dbReference type="PANTHER" id="PTHR22550">
    <property type="entry name" value="SPORE GERMINATION PROTEIN"/>
    <property type="match status" value="1"/>
</dbReference>
<dbReference type="InterPro" id="IPR036465">
    <property type="entry name" value="vWFA_dom_sf"/>
</dbReference>
<evidence type="ECO:0000256" key="2">
    <source>
        <dbReference type="ARBA" id="ARBA00022692"/>
    </source>
</evidence>
<evidence type="ECO:0000256" key="4">
    <source>
        <dbReference type="ARBA" id="ARBA00023136"/>
    </source>
</evidence>
<dbReference type="InterPro" id="IPR050768">
    <property type="entry name" value="UPF0353/GerABKA_families"/>
</dbReference>
<keyword evidence="4" id="KW-0472">Membrane</keyword>
<comment type="caution">
    <text evidence="6">The sequence shown here is derived from an EMBL/GenBank/DDBJ whole genome shotgun (WGS) entry which is preliminary data.</text>
</comment>
<keyword evidence="3" id="KW-1133">Transmembrane helix</keyword>
<dbReference type="AlphaFoldDB" id="X0V0W2"/>
<dbReference type="PANTHER" id="PTHR22550:SF5">
    <property type="entry name" value="LEUCINE ZIPPER PROTEIN 4"/>
    <property type="match status" value="1"/>
</dbReference>
<name>X0V0W2_9ZZZZ</name>
<reference evidence="6" key="1">
    <citation type="journal article" date="2014" name="Front. Microbiol.">
        <title>High frequency of phylogenetically diverse reductive dehalogenase-homologous genes in deep subseafloor sedimentary metagenomes.</title>
        <authorList>
            <person name="Kawai M."/>
            <person name="Futagami T."/>
            <person name="Toyoda A."/>
            <person name="Takaki Y."/>
            <person name="Nishi S."/>
            <person name="Hori S."/>
            <person name="Arai W."/>
            <person name="Tsubouchi T."/>
            <person name="Morono Y."/>
            <person name="Uchiyama I."/>
            <person name="Ito T."/>
            <person name="Fujiyama A."/>
            <person name="Inagaki F."/>
            <person name="Takami H."/>
        </authorList>
    </citation>
    <scope>NUCLEOTIDE SEQUENCE</scope>
    <source>
        <strain evidence="6">Expedition CK06-06</strain>
    </source>
</reference>
<accession>X0V0W2</accession>
<evidence type="ECO:0000256" key="1">
    <source>
        <dbReference type="ARBA" id="ARBA00022475"/>
    </source>
</evidence>
<evidence type="ECO:0000259" key="5">
    <source>
        <dbReference type="PROSITE" id="PS50234"/>
    </source>
</evidence>
<dbReference type="InterPro" id="IPR002035">
    <property type="entry name" value="VWF_A"/>
</dbReference>
<gene>
    <name evidence="6" type="ORF">S01H1_44141</name>
</gene>
<dbReference type="EMBL" id="BARS01028146">
    <property type="protein sequence ID" value="GAG05057.1"/>
    <property type="molecule type" value="Genomic_DNA"/>
</dbReference>
<dbReference type="PROSITE" id="PS50234">
    <property type="entry name" value="VWFA"/>
    <property type="match status" value="1"/>
</dbReference>
<dbReference type="Pfam" id="PF00092">
    <property type="entry name" value="VWA"/>
    <property type="match status" value="1"/>
</dbReference>